<evidence type="ECO:0000256" key="6">
    <source>
        <dbReference type="RuleBase" id="RU366058"/>
    </source>
</evidence>
<dbReference type="PANTHER" id="PTHR12677">
    <property type="entry name" value="GOLGI APPARATUS MEMBRANE PROTEIN TVP38-RELATED"/>
    <property type="match status" value="1"/>
</dbReference>
<dbReference type="InterPro" id="IPR032816">
    <property type="entry name" value="VTT_dom"/>
</dbReference>
<evidence type="ECO:0000256" key="2">
    <source>
        <dbReference type="ARBA" id="ARBA00022475"/>
    </source>
</evidence>
<comment type="subcellular location">
    <subcellularLocation>
        <location evidence="1 6">Cell membrane</location>
        <topology evidence="1 6">Multi-pass membrane protein</topology>
    </subcellularLocation>
</comment>
<evidence type="ECO:0000259" key="7">
    <source>
        <dbReference type="Pfam" id="PF09335"/>
    </source>
</evidence>
<comment type="caution">
    <text evidence="8">The sequence shown here is derived from an EMBL/GenBank/DDBJ whole genome shotgun (WGS) entry which is preliminary data.</text>
</comment>
<evidence type="ECO:0000256" key="1">
    <source>
        <dbReference type="ARBA" id="ARBA00004651"/>
    </source>
</evidence>
<dbReference type="OrthoDB" id="3173541at2"/>
<organism evidence="8 9">
    <name type="scientific">Aminicella lysinilytica</name>
    <dbReference type="NCBI Taxonomy" id="433323"/>
    <lineage>
        <taxon>Bacteria</taxon>
        <taxon>Bacillati</taxon>
        <taxon>Bacillota</taxon>
        <taxon>Clostridia</taxon>
        <taxon>Peptostreptococcales</taxon>
        <taxon>Anaerovoracaceae</taxon>
        <taxon>Aminicella</taxon>
    </lineage>
</organism>
<dbReference type="AlphaFoldDB" id="A0A4R6Q9H7"/>
<protein>
    <recommendedName>
        <fullName evidence="6">TVP38/TMEM64 family membrane protein</fullName>
    </recommendedName>
</protein>
<dbReference type="EMBL" id="SNXO01000006">
    <property type="protein sequence ID" value="TDP58516.1"/>
    <property type="molecule type" value="Genomic_DNA"/>
</dbReference>
<evidence type="ECO:0000313" key="9">
    <source>
        <dbReference type="Proteomes" id="UP000295500"/>
    </source>
</evidence>
<evidence type="ECO:0000256" key="3">
    <source>
        <dbReference type="ARBA" id="ARBA00022692"/>
    </source>
</evidence>
<evidence type="ECO:0000256" key="4">
    <source>
        <dbReference type="ARBA" id="ARBA00022989"/>
    </source>
</evidence>
<keyword evidence="2 6" id="KW-1003">Cell membrane</keyword>
<reference evidence="8 9" key="1">
    <citation type="submission" date="2019-03" db="EMBL/GenBank/DDBJ databases">
        <title>Genomic Encyclopedia of Type Strains, Phase IV (KMG-IV): sequencing the most valuable type-strain genomes for metagenomic binning, comparative biology and taxonomic classification.</title>
        <authorList>
            <person name="Goeker M."/>
        </authorList>
    </citation>
    <scope>NUCLEOTIDE SEQUENCE [LARGE SCALE GENOMIC DNA]</scope>
    <source>
        <strain evidence="8 9">DSM 28287</strain>
    </source>
</reference>
<dbReference type="Pfam" id="PF09335">
    <property type="entry name" value="VTT_dom"/>
    <property type="match status" value="1"/>
</dbReference>
<proteinExistence type="inferred from homology"/>
<name>A0A4R6Q9H7_9FIRM</name>
<feature type="transmembrane region" description="Helical" evidence="6">
    <location>
        <begin position="160"/>
        <end position="180"/>
    </location>
</feature>
<dbReference type="GO" id="GO:0005886">
    <property type="term" value="C:plasma membrane"/>
    <property type="evidence" value="ECO:0007669"/>
    <property type="project" value="UniProtKB-SubCell"/>
</dbReference>
<comment type="similarity">
    <text evidence="6">Belongs to the TVP38/TMEM64 family.</text>
</comment>
<feature type="transmembrane region" description="Helical" evidence="6">
    <location>
        <begin position="72"/>
        <end position="94"/>
    </location>
</feature>
<feature type="transmembrane region" description="Helical" evidence="6">
    <location>
        <begin position="219"/>
        <end position="239"/>
    </location>
</feature>
<feature type="domain" description="VTT" evidence="7">
    <location>
        <begin position="94"/>
        <end position="211"/>
    </location>
</feature>
<feature type="transmembrane region" description="Helical" evidence="6">
    <location>
        <begin position="106"/>
        <end position="131"/>
    </location>
</feature>
<sequence>MDDVNKREKENIKENMSAGEKRAKKWNTILTIAKFAVLIVILIGIPAYIIIFKQDVITQFKSLDEATNYLRGYKKIGAIAYIGAQILQIIISVLPGQVFQVAAGFMFGFLPGLVLSLTGAILGSTITYYLARFLGADAMKLFLGQDKMQYFLERLNSEKAYVIIFLIYLIPGLPKDLVCYAAGISDMKLKPFLILSTVGRIPGMCGSLLFGVMYLNKSYTGMIVVGVICAIILVLCLIFRKRLTGVIDNIYKKISE</sequence>
<feature type="transmembrane region" description="Helical" evidence="6">
    <location>
        <begin position="29"/>
        <end position="52"/>
    </location>
</feature>
<accession>A0A4R6Q9H7</accession>
<gene>
    <name evidence="8" type="ORF">EV211_10625</name>
</gene>
<keyword evidence="3 6" id="KW-0812">Transmembrane</keyword>
<dbReference type="RefSeq" id="WP_133527867.1">
    <property type="nucleotide sequence ID" value="NZ_SNXO01000006.1"/>
</dbReference>
<keyword evidence="9" id="KW-1185">Reference proteome</keyword>
<evidence type="ECO:0000313" key="8">
    <source>
        <dbReference type="EMBL" id="TDP58516.1"/>
    </source>
</evidence>
<keyword evidence="4 6" id="KW-1133">Transmembrane helix</keyword>
<dbReference type="InterPro" id="IPR015414">
    <property type="entry name" value="TMEM64"/>
</dbReference>
<dbReference type="PANTHER" id="PTHR12677:SF59">
    <property type="entry name" value="GOLGI APPARATUS MEMBRANE PROTEIN TVP38-RELATED"/>
    <property type="match status" value="1"/>
</dbReference>
<keyword evidence="5 6" id="KW-0472">Membrane</keyword>
<evidence type="ECO:0000256" key="5">
    <source>
        <dbReference type="ARBA" id="ARBA00023136"/>
    </source>
</evidence>
<dbReference type="Proteomes" id="UP000295500">
    <property type="component" value="Unassembled WGS sequence"/>
</dbReference>